<dbReference type="PANTHER" id="PTHR47432">
    <property type="entry name" value="CELL WALL ASSEMBLY REGULATOR SMI1"/>
    <property type="match status" value="1"/>
</dbReference>
<name>A0ABX6KN19_CHRGL</name>
<dbReference type="Gene3D" id="3.40.1580.10">
    <property type="entry name" value="SMI1/KNR4-like"/>
    <property type="match status" value="1"/>
</dbReference>
<dbReference type="InterPro" id="IPR051873">
    <property type="entry name" value="KNR4/SMI1_regulator"/>
</dbReference>
<dbReference type="SMART" id="SM00860">
    <property type="entry name" value="SMI1_KNR4"/>
    <property type="match status" value="1"/>
</dbReference>
<dbReference type="RefSeq" id="WP_168237811.1">
    <property type="nucleotide sequence ID" value="NZ_CP050995.1"/>
</dbReference>
<accession>A0ABX6KN19</accession>
<dbReference type="Proteomes" id="UP000501570">
    <property type="component" value="Chromosome"/>
</dbReference>
<dbReference type="PANTHER" id="PTHR47432:SF1">
    <property type="entry name" value="CELL WALL ASSEMBLY REGULATOR SMI1"/>
    <property type="match status" value="1"/>
</dbReference>
<gene>
    <name evidence="2" type="ORF">FOB44_04830</name>
</gene>
<feature type="domain" description="Knr4/Smi1-like" evidence="1">
    <location>
        <begin position="26"/>
        <end position="152"/>
    </location>
</feature>
<proteinExistence type="predicted"/>
<evidence type="ECO:0000313" key="2">
    <source>
        <dbReference type="EMBL" id="QIY90022.1"/>
    </source>
</evidence>
<protein>
    <submittedName>
        <fullName evidence="2">SMI1/KNR4 family protein</fullName>
    </submittedName>
</protein>
<reference evidence="2 3" key="1">
    <citation type="submission" date="2019-09" db="EMBL/GenBank/DDBJ databases">
        <title>FDA dAtabase for Regulatory Grade micrObial Sequences (FDA-ARGOS): Supporting development and validation of Infectious Disease Dx tests.</title>
        <authorList>
            <person name="Sciortino C."/>
            <person name="Tallon L."/>
            <person name="Sadzewicz L."/>
            <person name="Vavikolanu K."/>
            <person name="Mehta A."/>
            <person name="Aluvathingal J."/>
            <person name="Nadendla S."/>
            <person name="Nandy P."/>
            <person name="Geyer C."/>
            <person name="Yan Y."/>
            <person name="Sichtig H."/>
        </authorList>
    </citation>
    <scope>NUCLEOTIDE SEQUENCE [LARGE SCALE GENOMIC DNA]</scope>
    <source>
        <strain evidence="2 3">FDAARGOS_636</strain>
    </source>
</reference>
<dbReference type="InterPro" id="IPR037883">
    <property type="entry name" value="Knr4/Smi1-like_sf"/>
</dbReference>
<dbReference type="InterPro" id="IPR018958">
    <property type="entry name" value="Knr4/Smi1-like_dom"/>
</dbReference>
<keyword evidence="3" id="KW-1185">Reference proteome</keyword>
<dbReference type="SUPFAM" id="SSF160631">
    <property type="entry name" value="SMI1/KNR4-like"/>
    <property type="match status" value="1"/>
</dbReference>
<dbReference type="EMBL" id="CP050995">
    <property type="protein sequence ID" value="QIY90022.1"/>
    <property type="molecule type" value="Genomic_DNA"/>
</dbReference>
<sequence length="183" mass="21798">MEEILKKLDVHIKIFRPEFYDRLKIPLVENDIQMLEIQYNIQIPKDLRRLYQWKNGQESSCYDAFVNNSMFIPLEEALDIAQELALMIGTDFEVENWWNENWIPIFHNGGGDYICYDLKGIFTGNKGQILEFWNRDYDRNIIATSLEDFLDLLNSYYEEKSGDLDEFLTVENRKGYPRKFNVG</sequence>
<dbReference type="Pfam" id="PF09346">
    <property type="entry name" value="SMI1_KNR4"/>
    <property type="match status" value="1"/>
</dbReference>
<evidence type="ECO:0000259" key="1">
    <source>
        <dbReference type="SMART" id="SM00860"/>
    </source>
</evidence>
<evidence type="ECO:0000313" key="3">
    <source>
        <dbReference type="Proteomes" id="UP000501570"/>
    </source>
</evidence>
<organism evidence="2 3">
    <name type="scientific">Chryseobacterium gallinarum</name>
    <dbReference type="NCBI Taxonomy" id="1324352"/>
    <lineage>
        <taxon>Bacteria</taxon>
        <taxon>Pseudomonadati</taxon>
        <taxon>Bacteroidota</taxon>
        <taxon>Flavobacteriia</taxon>
        <taxon>Flavobacteriales</taxon>
        <taxon>Weeksellaceae</taxon>
        <taxon>Chryseobacterium group</taxon>
        <taxon>Chryseobacterium</taxon>
    </lineage>
</organism>